<evidence type="ECO:0000256" key="3">
    <source>
        <dbReference type="ARBA" id="ARBA00022679"/>
    </source>
</evidence>
<dbReference type="GO" id="GO:0004072">
    <property type="term" value="F:aspartate kinase activity"/>
    <property type="evidence" value="ECO:0007669"/>
    <property type="project" value="UniProtKB-EC"/>
</dbReference>
<keyword evidence="4" id="KW-0547">Nucleotide-binding</keyword>
<dbReference type="GO" id="GO:0009090">
    <property type="term" value="P:homoserine biosynthetic process"/>
    <property type="evidence" value="ECO:0007669"/>
    <property type="project" value="TreeGrafter"/>
</dbReference>
<dbReference type="GO" id="GO:0005524">
    <property type="term" value="F:ATP binding"/>
    <property type="evidence" value="ECO:0007669"/>
    <property type="project" value="UniProtKB-KW"/>
</dbReference>
<dbReference type="InterPro" id="IPR045865">
    <property type="entry name" value="ACT-like_dom_sf"/>
</dbReference>
<keyword evidence="5" id="KW-0418">Kinase</keyword>
<evidence type="ECO:0000259" key="8">
    <source>
        <dbReference type="PROSITE" id="PS51671"/>
    </source>
</evidence>
<sequence length="566" mass="61529">MAPDLCNNLNTVLSGSDIGSPRRNSATKPYLVLKFGGTSVGKFIDNICSNIIPSTHVKTEGTTSRLMKAAESVLDNDKNSCRDIVQAILDDHLAAARKQIRNKDLYAKLEHELSEQSDRLKVFLEAAEVINEVSPRSKDIIIGTGEKLACEYVSYALQDQGIDACCLSLEKAIERQFDSVHLDQTFYDYLTQRFAEMVESCGDKVPVVTGYFGPVPGGLLYNIGRGYTDLTAALIAVGMHASELQIWKEVDGIFTADPRKVPSARLLNIITPEEASELTYYGSEVIHPFTMEQVIRASIPIRIKNVQNPSGAGTIIFPDVGSRPTSATASCPESPSALNSPRLLLENGYLLDLSRRHPTAVTIKDKIVVLNIHSNRKNVSHGFFARIFSILDKYGITVDLISTSEVHVSMAVSAAVLDRNLDPTIHELSALGVVDIIRDMAILSLVGKQMRNMVGIAGKMFHTLATAGVNIEMISQGASEINISCVIHESSSIDALKAIHEKLLTGVKTSLVNDPEAIKSMNSLEFRNRSISVLSIGSSAINTQNTLETNGNHPSNVSTYPLTSSS</sequence>
<evidence type="ECO:0000256" key="4">
    <source>
        <dbReference type="ARBA" id="ARBA00022741"/>
    </source>
</evidence>
<dbReference type="OrthoDB" id="4323675at2759"/>
<keyword evidence="10" id="KW-1185">Reference proteome</keyword>
<evidence type="ECO:0000256" key="1">
    <source>
        <dbReference type="ARBA" id="ARBA00010122"/>
    </source>
</evidence>
<protein>
    <recommendedName>
        <fullName evidence="2">aspartate kinase</fullName>
        <ecNumber evidence="2">2.7.2.4</ecNumber>
    </recommendedName>
</protein>
<feature type="domain" description="ACT" evidence="8">
    <location>
        <begin position="445"/>
        <end position="520"/>
    </location>
</feature>
<dbReference type="PROSITE" id="PS51671">
    <property type="entry name" value="ACT"/>
    <property type="match status" value="1"/>
</dbReference>
<evidence type="ECO:0000313" key="10">
    <source>
        <dbReference type="Proteomes" id="UP001150538"/>
    </source>
</evidence>
<dbReference type="FunFam" id="3.40.1160.10:FF:000023">
    <property type="entry name" value="Probable aspartokinase"/>
    <property type="match status" value="1"/>
</dbReference>
<dbReference type="EC" id="2.7.2.4" evidence="2"/>
<dbReference type="GO" id="GO:0071266">
    <property type="term" value="P:'de novo' L-methionine biosynthetic process"/>
    <property type="evidence" value="ECO:0007669"/>
    <property type="project" value="UniProtKB-ARBA"/>
</dbReference>
<evidence type="ECO:0000256" key="2">
    <source>
        <dbReference type="ARBA" id="ARBA00013059"/>
    </source>
</evidence>
<evidence type="ECO:0000256" key="7">
    <source>
        <dbReference type="SAM" id="MobiDB-lite"/>
    </source>
</evidence>
<dbReference type="InterPro" id="IPR002912">
    <property type="entry name" value="ACT_dom"/>
</dbReference>
<name>A0A9W8DSM2_9FUNG</name>
<dbReference type="Proteomes" id="UP001150538">
    <property type="component" value="Unassembled WGS sequence"/>
</dbReference>
<gene>
    <name evidence="9" type="primary">HOM3</name>
    <name evidence="9" type="ORF">H4219_000808</name>
</gene>
<keyword evidence="6" id="KW-0067">ATP-binding</keyword>
<evidence type="ECO:0000256" key="5">
    <source>
        <dbReference type="ARBA" id="ARBA00022777"/>
    </source>
</evidence>
<dbReference type="GO" id="GO:0005829">
    <property type="term" value="C:cytosol"/>
    <property type="evidence" value="ECO:0007669"/>
    <property type="project" value="TreeGrafter"/>
</dbReference>
<dbReference type="FunFam" id="3.30.2130.10:FF:000001">
    <property type="entry name" value="Bifunctional aspartokinase/homoserine dehydrogenase"/>
    <property type="match status" value="1"/>
</dbReference>
<evidence type="ECO:0000256" key="6">
    <source>
        <dbReference type="ARBA" id="ARBA00022840"/>
    </source>
</evidence>
<dbReference type="Gene3D" id="3.30.2130.10">
    <property type="entry name" value="VC0802-like"/>
    <property type="match status" value="1"/>
</dbReference>
<dbReference type="Gene3D" id="3.40.1160.10">
    <property type="entry name" value="Acetylglutamate kinase-like"/>
    <property type="match status" value="1"/>
</dbReference>
<dbReference type="InterPro" id="IPR001048">
    <property type="entry name" value="Asp/Glu/Uridylate_kinase"/>
</dbReference>
<reference evidence="9" key="1">
    <citation type="submission" date="2022-07" db="EMBL/GenBank/DDBJ databases">
        <title>Phylogenomic reconstructions and comparative analyses of Kickxellomycotina fungi.</title>
        <authorList>
            <person name="Reynolds N.K."/>
            <person name="Stajich J.E."/>
            <person name="Barry K."/>
            <person name="Grigoriev I.V."/>
            <person name="Crous P."/>
            <person name="Smith M.E."/>
        </authorList>
    </citation>
    <scope>NUCLEOTIDE SEQUENCE</scope>
    <source>
        <strain evidence="9">NBRC 100468</strain>
    </source>
</reference>
<proteinExistence type="inferred from homology"/>
<dbReference type="SUPFAM" id="SSF55021">
    <property type="entry name" value="ACT-like"/>
    <property type="match status" value="2"/>
</dbReference>
<dbReference type="PROSITE" id="PS00324">
    <property type="entry name" value="ASPARTOKINASE"/>
    <property type="match status" value="1"/>
</dbReference>
<comment type="caution">
    <text evidence="9">The sequence shown here is derived from an EMBL/GenBank/DDBJ whole genome shotgun (WGS) entry which is preliminary data.</text>
</comment>
<dbReference type="GO" id="GO:0009089">
    <property type="term" value="P:lysine biosynthetic process via diaminopimelate"/>
    <property type="evidence" value="ECO:0007669"/>
    <property type="project" value="TreeGrafter"/>
</dbReference>
<dbReference type="InterPro" id="IPR036393">
    <property type="entry name" value="AceGlu_kinase-like_sf"/>
</dbReference>
<dbReference type="InterPro" id="IPR054352">
    <property type="entry name" value="ACT_Aspartokinase"/>
</dbReference>
<dbReference type="InterPro" id="IPR018042">
    <property type="entry name" value="Aspartate_kinase_CS"/>
</dbReference>
<dbReference type="SUPFAM" id="SSF53633">
    <property type="entry name" value="Carbamate kinase-like"/>
    <property type="match status" value="1"/>
</dbReference>
<organism evidence="9 10">
    <name type="scientific">Mycoemilia scoparia</name>
    <dbReference type="NCBI Taxonomy" id="417184"/>
    <lineage>
        <taxon>Eukaryota</taxon>
        <taxon>Fungi</taxon>
        <taxon>Fungi incertae sedis</taxon>
        <taxon>Zoopagomycota</taxon>
        <taxon>Kickxellomycotina</taxon>
        <taxon>Kickxellomycetes</taxon>
        <taxon>Kickxellales</taxon>
        <taxon>Kickxellaceae</taxon>
        <taxon>Mycoemilia</taxon>
    </lineage>
</organism>
<dbReference type="Pfam" id="PF22468">
    <property type="entry name" value="ACT_9"/>
    <property type="match status" value="1"/>
</dbReference>
<dbReference type="NCBIfam" id="TIGR00657">
    <property type="entry name" value="asp_kinases"/>
    <property type="match status" value="1"/>
</dbReference>
<dbReference type="EMBL" id="JANBPU010000006">
    <property type="protein sequence ID" value="KAJ1921209.1"/>
    <property type="molecule type" value="Genomic_DNA"/>
</dbReference>
<feature type="region of interest" description="Disordered" evidence="7">
    <location>
        <begin position="545"/>
        <end position="566"/>
    </location>
</feature>
<dbReference type="GO" id="GO:0009088">
    <property type="term" value="P:threonine biosynthetic process"/>
    <property type="evidence" value="ECO:0007669"/>
    <property type="project" value="UniProtKB-ARBA"/>
</dbReference>
<comment type="similarity">
    <text evidence="1">Belongs to the aspartokinase family.</text>
</comment>
<accession>A0A9W8DSM2</accession>
<dbReference type="PANTHER" id="PTHR21499:SF59">
    <property type="entry name" value="ASPARTOKINASE"/>
    <property type="match status" value="1"/>
</dbReference>
<keyword evidence="3 9" id="KW-0808">Transferase</keyword>
<dbReference type="PANTHER" id="PTHR21499">
    <property type="entry name" value="ASPARTATE KINASE"/>
    <property type="match status" value="1"/>
</dbReference>
<dbReference type="Pfam" id="PF00696">
    <property type="entry name" value="AA_kinase"/>
    <property type="match status" value="1"/>
</dbReference>
<evidence type="ECO:0000313" key="9">
    <source>
        <dbReference type="EMBL" id="KAJ1921209.1"/>
    </source>
</evidence>
<dbReference type="AlphaFoldDB" id="A0A9W8DSM2"/>
<dbReference type="InterPro" id="IPR001341">
    <property type="entry name" value="Asp_kinase"/>
</dbReference>